<dbReference type="InterPro" id="IPR040064">
    <property type="entry name" value="MoaA-like"/>
</dbReference>
<feature type="domain" description="Radical SAM core" evidence="13">
    <location>
        <begin position="10"/>
        <end position="225"/>
    </location>
</feature>
<evidence type="ECO:0000256" key="9">
    <source>
        <dbReference type="ARBA" id="ARBA00023150"/>
    </source>
</evidence>
<comment type="catalytic activity">
    <reaction evidence="11 12">
        <text>GTP + AH2 + S-adenosyl-L-methionine = (8S)-3',8-cyclo-7,8-dihydroguanosine 5'-triphosphate + 5'-deoxyadenosine + L-methionine + A + H(+)</text>
        <dbReference type="Rhea" id="RHEA:49576"/>
        <dbReference type="ChEBI" id="CHEBI:13193"/>
        <dbReference type="ChEBI" id="CHEBI:15378"/>
        <dbReference type="ChEBI" id="CHEBI:17319"/>
        <dbReference type="ChEBI" id="CHEBI:17499"/>
        <dbReference type="ChEBI" id="CHEBI:37565"/>
        <dbReference type="ChEBI" id="CHEBI:57844"/>
        <dbReference type="ChEBI" id="CHEBI:59789"/>
        <dbReference type="ChEBI" id="CHEBI:131766"/>
        <dbReference type="EC" id="4.1.99.22"/>
    </reaction>
</comment>
<evidence type="ECO:0000256" key="6">
    <source>
        <dbReference type="ARBA" id="ARBA00023004"/>
    </source>
</evidence>
<evidence type="ECO:0000259" key="13">
    <source>
        <dbReference type="PROSITE" id="PS51918"/>
    </source>
</evidence>
<dbReference type="PROSITE" id="PS51918">
    <property type="entry name" value="RADICAL_SAM"/>
    <property type="match status" value="1"/>
</dbReference>
<proteinExistence type="inferred from homology"/>
<feature type="binding site" evidence="12">
    <location>
        <position position="26"/>
    </location>
    <ligand>
        <name>[4Fe-4S] cluster</name>
        <dbReference type="ChEBI" id="CHEBI:49883"/>
        <label>1</label>
        <note>4Fe-4S-S-AdoMet</note>
    </ligand>
</feature>
<dbReference type="CDD" id="cd01335">
    <property type="entry name" value="Radical_SAM"/>
    <property type="match status" value="1"/>
</dbReference>
<evidence type="ECO:0000256" key="3">
    <source>
        <dbReference type="ARBA" id="ARBA00022691"/>
    </source>
</evidence>
<sequence length="333" mass="37781">MENQNQLIDSFGRVHNNLRISVTDRCNIRCFYCMPSENVQFVHRSKILSFEEIIRFVRLVVPMGVNKIRLTGGEPLVRRQIPELVKMLSEIPGIDDIGITTNGILLPQYAQELYDAGLRRINISLDALNAKKFEEITRRDDFEKVIEGIQSAHAAGFDPVKINAVSIRNMSEEEIVPFGRLARETGAEIRFIEFMPLDADNQWEREKVLFAHEIQEILTQGIMPLVAEKQSDQSAPASNFVFEDGVGRIGFIASISNPFCMSCNRFRLTADGKLRNCLFSLEETDIRELFQSNASDEQIIEAVRNSIAAKKEGHEINTARFIQPDRPMYSIGG</sequence>
<dbReference type="SUPFAM" id="SSF102114">
    <property type="entry name" value="Radical SAM enzymes"/>
    <property type="match status" value="1"/>
</dbReference>
<evidence type="ECO:0000256" key="11">
    <source>
        <dbReference type="ARBA" id="ARBA00048697"/>
    </source>
</evidence>
<keyword evidence="3 12" id="KW-0949">S-adenosyl-L-methionine</keyword>
<evidence type="ECO:0000256" key="10">
    <source>
        <dbReference type="ARBA" id="ARBA00023239"/>
    </source>
</evidence>
<evidence type="ECO:0000256" key="5">
    <source>
        <dbReference type="ARBA" id="ARBA00022741"/>
    </source>
</evidence>
<gene>
    <name evidence="14" type="primary">moaA_1</name>
    <name evidence="12" type="synonym">moaA</name>
    <name evidence="14" type="ORF">V144x_07580</name>
</gene>
<dbReference type="InterPro" id="IPR000385">
    <property type="entry name" value="MoaA_NifB_PqqE_Fe-S-bd_CS"/>
</dbReference>
<dbReference type="EMBL" id="CP037920">
    <property type="protein sequence ID" value="QDT95316.1"/>
    <property type="molecule type" value="Genomic_DNA"/>
</dbReference>
<dbReference type="InterPro" id="IPR007197">
    <property type="entry name" value="rSAM"/>
</dbReference>
<dbReference type="SMART" id="SM00729">
    <property type="entry name" value="Elp3"/>
    <property type="match status" value="1"/>
</dbReference>
<evidence type="ECO:0000256" key="1">
    <source>
        <dbReference type="ARBA" id="ARBA00012167"/>
    </source>
</evidence>
<keyword evidence="10 12" id="KW-0456">Lyase</keyword>
<keyword evidence="2 12" id="KW-0004">4Fe-4S</keyword>
<evidence type="ECO:0000313" key="15">
    <source>
        <dbReference type="Proteomes" id="UP000318704"/>
    </source>
</evidence>
<evidence type="ECO:0000256" key="2">
    <source>
        <dbReference type="ARBA" id="ARBA00022485"/>
    </source>
</evidence>
<keyword evidence="7 12" id="KW-0411">Iron-sulfur</keyword>
<name>A0A517VQL8_9PLAN</name>
<dbReference type="InterPro" id="IPR013785">
    <property type="entry name" value="Aldolase_TIM"/>
</dbReference>
<dbReference type="GO" id="GO:0046872">
    <property type="term" value="F:metal ion binding"/>
    <property type="evidence" value="ECO:0007669"/>
    <property type="project" value="UniProtKB-KW"/>
</dbReference>
<feature type="binding site" evidence="12">
    <location>
        <position position="32"/>
    </location>
    <ligand>
        <name>S-adenosyl-L-methionine</name>
        <dbReference type="ChEBI" id="CHEBI:59789"/>
    </ligand>
</feature>
<accession>A0A517VQL8</accession>
<keyword evidence="5 12" id="KW-0547">Nucleotide-binding</keyword>
<feature type="binding site" evidence="12">
    <location>
        <position position="195"/>
    </location>
    <ligand>
        <name>S-adenosyl-L-methionine</name>
        <dbReference type="ChEBI" id="CHEBI:59789"/>
    </ligand>
</feature>
<evidence type="ECO:0000256" key="12">
    <source>
        <dbReference type="HAMAP-Rule" id="MF_01225"/>
    </source>
</evidence>
<feature type="binding site" evidence="12">
    <location>
        <position position="69"/>
    </location>
    <ligand>
        <name>GTP</name>
        <dbReference type="ChEBI" id="CHEBI:37565"/>
    </ligand>
</feature>
<dbReference type="EC" id="4.1.99.22" evidence="1 12"/>
<dbReference type="SFLD" id="SFLDG01383">
    <property type="entry name" value="cyclic_pyranopterin_phosphate"/>
    <property type="match status" value="1"/>
</dbReference>
<feature type="binding site" evidence="12">
    <location>
        <position position="124"/>
    </location>
    <ligand>
        <name>S-adenosyl-L-methionine</name>
        <dbReference type="ChEBI" id="CHEBI:59789"/>
    </ligand>
</feature>
<feature type="binding site" evidence="12">
    <location>
        <position position="263"/>
    </location>
    <ligand>
        <name>[4Fe-4S] cluster</name>
        <dbReference type="ChEBI" id="CHEBI:49883"/>
        <label>2</label>
        <note>4Fe-4S-substrate</note>
    </ligand>
</feature>
<dbReference type="SFLD" id="SFLDG01067">
    <property type="entry name" value="SPASM/twitch_domain_containing"/>
    <property type="match status" value="1"/>
</dbReference>
<dbReference type="InterPro" id="IPR058240">
    <property type="entry name" value="rSAM_sf"/>
</dbReference>
<dbReference type="GO" id="GO:0051539">
    <property type="term" value="F:4 iron, 4 sulfur cluster binding"/>
    <property type="evidence" value="ECO:0007669"/>
    <property type="project" value="UniProtKB-UniRule"/>
</dbReference>
<dbReference type="AlphaFoldDB" id="A0A517VQL8"/>
<comment type="cofactor">
    <cofactor evidence="12">
        <name>[4Fe-4S] cluster</name>
        <dbReference type="ChEBI" id="CHEBI:49883"/>
    </cofactor>
    <text evidence="12">Binds 2 [4Fe-4S] clusters. Binds 1 [4Fe-4S] cluster coordinated with 3 cysteines and an exchangeable S-adenosyl-L-methionine and 1 [4Fe-4S] cluster coordinated with 3 cysteines and the GTP-derived substrate.</text>
</comment>
<dbReference type="InterPro" id="IPR013483">
    <property type="entry name" value="MoaA"/>
</dbReference>
<comment type="function">
    <text evidence="12">Catalyzes the cyclization of GTP to (8S)-3',8-cyclo-7,8-dihydroguanosine 5'-triphosphate.</text>
</comment>
<dbReference type="Gene3D" id="3.20.20.70">
    <property type="entry name" value="Aldolase class I"/>
    <property type="match status" value="1"/>
</dbReference>
<dbReference type="RefSeq" id="WP_144981540.1">
    <property type="nucleotide sequence ID" value="NZ_CP037920.1"/>
</dbReference>
<dbReference type="SFLD" id="SFLDS00029">
    <property type="entry name" value="Radical_SAM"/>
    <property type="match status" value="1"/>
</dbReference>
<feature type="binding site" evidence="12">
    <location>
        <position position="100"/>
    </location>
    <ligand>
        <name>GTP</name>
        <dbReference type="ChEBI" id="CHEBI:37565"/>
    </ligand>
</feature>
<evidence type="ECO:0000256" key="8">
    <source>
        <dbReference type="ARBA" id="ARBA00023134"/>
    </source>
</evidence>
<dbReference type="GO" id="GO:0006777">
    <property type="term" value="P:Mo-molybdopterin cofactor biosynthetic process"/>
    <property type="evidence" value="ECO:0007669"/>
    <property type="project" value="UniProtKB-UniRule"/>
</dbReference>
<comment type="similarity">
    <text evidence="12">Belongs to the radical SAM superfamily. MoaA family.</text>
</comment>
<evidence type="ECO:0000256" key="7">
    <source>
        <dbReference type="ARBA" id="ARBA00023014"/>
    </source>
</evidence>
<dbReference type="SFLD" id="SFLDG01386">
    <property type="entry name" value="main_SPASM_domain-containing"/>
    <property type="match status" value="1"/>
</dbReference>
<dbReference type="GO" id="GO:0005525">
    <property type="term" value="F:GTP binding"/>
    <property type="evidence" value="ECO:0007669"/>
    <property type="project" value="UniProtKB-UniRule"/>
</dbReference>
<feature type="binding site" evidence="12">
    <location>
        <begin position="265"/>
        <end position="267"/>
    </location>
    <ligand>
        <name>GTP</name>
        <dbReference type="ChEBI" id="CHEBI:37565"/>
    </ligand>
</feature>
<dbReference type="PANTHER" id="PTHR22960">
    <property type="entry name" value="MOLYBDOPTERIN COFACTOR SYNTHESIS PROTEIN A"/>
    <property type="match status" value="1"/>
</dbReference>
<dbReference type="Pfam" id="PF04055">
    <property type="entry name" value="Radical_SAM"/>
    <property type="match status" value="1"/>
</dbReference>
<dbReference type="Pfam" id="PF06463">
    <property type="entry name" value="Mob_synth_C"/>
    <property type="match status" value="1"/>
</dbReference>
<keyword evidence="9 12" id="KW-0501">Molybdenum cofactor biosynthesis</keyword>
<reference evidence="14 15" key="1">
    <citation type="submission" date="2019-03" db="EMBL/GenBank/DDBJ databases">
        <title>Deep-cultivation of Planctomycetes and their phenomic and genomic characterization uncovers novel biology.</title>
        <authorList>
            <person name="Wiegand S."/>
            <person name="Jogler M."/>
            <person name="Boedeker C."/>
            <person name="Pinto D."/>
            <person name="Vollmers J."/>
            <person name="Rivas-Marin E."/>
            <person name="Kohn T."/>
            <person name="Peeters S.H."/>
            <person name="Heuer A."/>
            <person name="Rast P."/>
            <person name="Oberbeckmann S."/>
            <person name="Bunk B."/>
            <person name="Jeske O."/>
            <person name="Meyerdierks A."/>
            <person name="Storesund J.E."/>
            <person name="Kallscheuer N."/>
            <person name="Luecker S."/>
            <person name="Lage O.M."/>
            <person name="Pohl T."/>
            <person name="Merkel B.J."/>
            <person name="Hornburger P."/>
            <person name="Mueller R.-W."/>
            <person name="Bruemmer F."/>
            <person name="Labrenz M."/>
            <person name="Spormann A.M."/>
            <person name="Op den Camp H."/>
            <person name="Overmann J."/>
            <person name="Amann R."/>
            <person name="Jetten M.S.M."/>
            <person name="Mascher T."/>
            <person name="Medema M.H."/>
            <person name="Devos D.P."/>
            <person name="Kaster A.-K."/>
            <person name="Ovreas L."/>
            <person name="Rohde M."/>
            <person name="Galperin M.Y."/>
            <person name="Jogler C."/>
        </authorList>
    </citation>
    <scope>NUCLEOTIDE SEQUENCE [LARGE SCALE GENOMIC DNA]</scope>
    <source>
        <strain evidence="14 15">V144</strain>
    </source>
</reference>
<feature type="binding site" evidence="12">
    <location>
        <position position="161"/>
    </location>
    <ligand>
        <name>GTP</name>
        <dbReference type="ChEBI" id="CHEBI:37565"/>
    </ligand>
</feature>
<evidence type="ECO:0000313" key="14">
    <source>
        <dbReference type="EMBL" id="QDT95316.1"/>
    </source>
</evidence>
<dbReference type="GO" id="GO:0061798">
    <property type="term" value="F:GTP 3',8'-cyclase activity"/>
    <property type="evidence" value="ECO:0007669"/>
    <property type="project" value="UniProtKB-UniRule"/>
</dbReference>
<dbReference type="UniPathway" id="UPA00344"/>
<dbReference type="GO" id="GO:1904047">
    <property type="term" value="F:S-adenosyl-L-methionine binding"/>
    <property type="evidence" value="ECO:0007669"/>
    <property type="project" value="UniProtKB-UniRule"/>
</dbReference>
<dbReference type="KEGG" id="gaw:V144x_07580"/>
<keyword evidence="4 12" id="KW-0479">Metal-binding</keyword>
<dbReference type="HAMAP" id="MF_01225_B">
    <property type="entry name" value="MoaA_B"/>
    <property type="match status" value="1"/>
</dbReference>
<organism evidence="14 15">
    <name type="scientific">Gimesia aquarii</name>
    <dbReference type="NCBI Taxonomy" id="2527964"/>
    <lineage>
        <taxon>Bacteria</taxon>
        <taxon>Pseudomonadati</taxon>
        <taxon>Planctomycetota</taxon>
        <taxon>Planctomycetia</taxon>
        <taxon>Planctomycetales</taxon>
        <taxon>Planctomycetaceae</taxon>
        <taxon>Gimesia</taxon>
    </lineage>
</organism>
<dbReference type="NCBIfam" id="TIGR02666">
    <property type="entry name" value="moaA"/>
    <property type="match status" value="1"/>
</dbReference>
<dbReference type="GO" id="GO:0061799">
    <property type="term" value="F:cyclic pyranopterin monophosphate synthase activity"/>
    <property type="evidence" value="ECO:0007669"/>
    <property type="project" value="TreeGrafter"/>
</dbReference>
<dbReference type="NCBIfam" id="NF001199">
    <property type="entry name" value="PRK00164.2-1"/>
    <property type="match status" value="1"/>
</dbReference>
<feature type="binding site" evidence="12">
    <location>
        <position position="277"/>
    </location>
    <ligand>
        <name>[4Fe-4S] cluster</name>
        <dbReference type="ChEBI" id="CHEBI:49883"/>
        <label>2</label>
        <note>4Fe-4S-substrate</note>
    </ligand>
</feature>
<protein>
    <recommendedName>
        <fullName evidence="1 12">GTP 3',8-cyclase</fullName>
        <ecNumber evidence="1 12">4.1.99.22</ecNumber>
    </recommendedName>
    <alternativeName>
        <fullName evidence="12">Molybdenum cofactor biosynthesis protein A</fullName>
    </alternativeName>
</protein>
<feature type="binding site" evidence="12">
    <location>
        <position position="30"/>
    </location>
    <ligand>
        <name>[4Fe-4S] cluster</name>
        <dbReference type="ChEBI" id="CHEBI:49883"/>
        <label>1</label>
        <note>4Fe-4S-S-AdoMet</note>
    </ligand>
</feature>
<dbReference type="PROSITE" id="PS01305">
    <property type="entry name" value="MOAA_NIFB_PQQE"/>
    <property type="match status" value="1"/>
</dbReference>
<feature type="binding site" evidence="12">
    <location>
        <position position="19"/>
    </location>
    <ligand>
        <name>GTP</name>
        <dbReference type="ChEBI" id="CHEBI:37565"/>
    </ligand>
</feature>
<dbReference type="CDD" id="cd21117">
    <property type="entry name" value="Twitch_MoaA"/>
    <property type="match status" value="1"/>
</dbReference>
<dbReference type="InterPro" id="IPR006638">
    <property type="entry name" value="Elp3/MiaA/NifB-like_rSAM"/>
</dbReference>
<dbReference type="InterPro" id="IPR050105">
    <property type="entry name" value="MoCo_biosynth_MoaA/MoaC"/>
</dbReference>
<comment type="subunit">
    <text evidence="12">Monomer and homodimer.</text>
</comment>
<feature type="binding site" evidence="12">
    <location>
        <position position="73"/>
    </location>
    <ligand>
        <name>S-adenosyl-L-methionine</name>
        <dbReference type="ChEBI" id="CHEBI:59789"/>
    </ligand>
</feature>
<evidence type="ECO:0000256" key="4">
    <source>
        <dbReference type="ARBA" id="ARBA00022723"/>
    </source>
</evidence>
<dbReference type="Proteomes" id="UP000318704">
    <property type="component" value="Chromosome"/>
</dbReference>
<keyword evidence="6 12" id="KW-0408">Iron</keyword>
<keyword evidence="8 12" id="KW-0342">GTP-binding</keyword>
<dbReference type="InterPro" id="IPR010505">
    <property type="entry name" value="MoaA_twitch"/>
</dbReference>
<dbReference type="PANTHER" id="PTHR22960:SF0">
    <property type="entry name" value="MOLYBDENUM COFACTOR BIOSYNTHESIS PROTEIN 1"/>
    <property type="match status" value="1"/>
</dbReference>
<feature type="binding site" evidence="12">
    <location>
        <position position="33"/>
    </location>
    <ligand>
        <name>[4Fe-4S] cluster</name>
        <dbReference type="ChEBI" id="CHEBI:49883"/>
        <label>1</label>
        <note>4Fe-4S-S-AdoMet</note>
    </ligand>
</feature>
<comment type="pathway">
    <text evidence="12">Cofactor biosynthesis; molybdopterin biosynthesis.</text>
</comment>
<feature type="binding site" evidence="12">
    <location>
        <position position="260"/>
    </location>
    <ligand>
        <name>[4Fe-4S] cluster</name>
        <dbReference type="ChEBI" id="CHEBI:49883"/>
        <label>2</label>
        <note>4Fe-4S-substrate</note>
    </ligand>
</feature>